<dbReference type="Proteomes" id="UP000663879">
    <property type="component" value="Unassembled WGS sequence"/>
</dbReference>
<evidence type="ECO:0000256" key="2">
    <source>
        <dbReference type="ARBA" id="ARBA00022803"/>
    </source>
</evidence>
<dbReference type="Gene3D" id="1.25.40.10">
    <property type="entry name" value="Tetratricopeptide repeat domain"/>
    <property type="match status" value="1"/>
</dbReference>
<dbReference type="PANTHER" id="PTHR47643:SF2">
    <property type="entry name" value="TPR DOMAIN PROTEIN (AFU_ORTHOLOGUE AFUA_5G12710)"/>
    <property type="match status" value="1"/>
</dbReference>
<keyword evidence="7" id="KW-1185">Reference proteome</keyword>
<dbReference type="PROSITE" id="PS50005">
    <property type="entry name" value="TPR"/>
    <property type="match status" value="1"/>
</dbReference>
<evidence type="ECO:0000259" key="5">
    <source>
        <dbReference type="PROSITE" id="PS50280"/>
    </source>
</evidence>
<protein>
    <recommendedName>
        <fullName evidence="5">SET domain-containing protein</fullName>
    </recommendedName>
</protein>
<keyword evidence="4" id="KW-0175">Coiled coil</keyword>
<feature type="repeat" description="TPR" evidence="3">
    <location>
        <begin position="260"/>
        <end position="293"/>
    </location>
</feature>
<proteinExistence type="predicted"/>
<dbReference type="Pfam" id="PF00856">
    <property type="entry name" value="SET"/>
    <property type="match status" value="1"/>
</dbReference>
<keyword evidence="1" id="KW-0677">Repeat</keyword>
<evidence type="ECO:0000256" key="3">
    <source>
        <dbReference type="PROSITE-ProRule" id="PRU00339"/>
    </source>
</evidence>
<evidence type="ECO:0000313" key="7">
    <source>
        <dbReference type="Proteomes" id="UP000663879"/>
    </source>
</evidence>
<organism evidence="6 7">
    <name type="scientific">Brachionus calyciflorus</name>
    <dbReference type="NCBI Taxonomy" id="104777"/>
    <lineage>
        <taxon>Eukaryota</taxon>
        <taxon>Metazoa</taxon>
        <taxon>Spiralia</taxon>
        <taxon>Gnathifera</taxon>
        <taxon>Rotifera</taxon>
        <taxon>Eurotatoria</taxon>
        <taxon>Monogononta</taxon>
        <taxon>Pseudotrocha</taxon>
        <taxon>Ploima</taxon>
        <taxon>Brachionidae</taxon>
        <taxon>Brachionus</taxon>
    </lineage>
</organism>
<reference evidence="6" key="1">
    <citation type="submission" date="2021-02" db="EMBL/GenBank/DDBJ databases">
        <authorList>
            <person name="Nowell W R."/>
        </authorList>
    </citation>
    <scope>NUCLEOTIDE SEQUENCE</scope>
    <source>
        <strain evidence="6">Ploen Becks lab</strain>
    </source>
</reference>
<accession>A0A813NAI4</accession>
<dbReference type="SMART" id="SM00028">
    <property type="entry name" value="TPR"/>
    <property type="match status" value="3"/>
</dbReference>
<sequence length="680" mass="80097">MNSLAEESLAIFKKIEENEKKNRNLKPFLRPGSISFFEHDLRIRLFKQSSMFDQAKDSIQIKETYTCIKKHACFKKWDELKKITLKEMYVNKVHEGRYLEAKIAYEPFCVTSIQTLIQDENGDLEKFSVYNLNSNYDEDPKLLLPLGSTIRIKEPFLKLAADESITIRVDSPSDLEIVILADIPKSIQDDSIFYEKFNKEGNEFFSQKKFLQAIRSYTKALTLKNCVKSYSNRALAYLKLECFQSSFLDAEKSVHLEPNEKGYFRLGLSLYNMRQFEKSLEQFEKCLELNSQNKEAKQEIEKCHKRIQETKGIYDFSYLIRNSGKDNLRIDVADYVSDKIEIIDIPKKGKGVIAKVDIPKNTLLVGSKALSISYDCEFILKYVLVAYNLLNRTLDMNSRCQNLLNLIYKMRNDPFLSEKVYSLYAGKNFDRDFKMDPSIIDTERIENIQSFNSFKSDDFRFVKEPILDNSGVWFIPSFFNHSCIGNTVRIFFSDFVIIYTKRDIKEGEELTLSYLPLKSYEEREKKLQQYGFKCRCELCELDRKDGKLLKKREEMLKNIDKLKEKYDSKKWLNLIEKIRETYKERDKYKYELIRPVMYLSISLLKELKFDQAYRYSFELFEIAKECGDDAMAYSCAQKLSEYSDCILKPNDAEQWRKKADDLFPNDPFIKQFITESIIPV</sequence>
<comment type="caution">
    <text evidence="6">The sequence shown here is derived from an EMBL/GenBank/DDBJ whole genome shotgun (WGS) entry which is preliminary data.</text>
</comment>
<dbReference type="SUPFAM" id="SSF82199">
    <property type="entry name" value="SET domain"/>
    <property type="match status" value="1"/>
</dbReference>
<dbReference type="CDD" id="cd20071">
    <property type="entry name" value="SET_SMYD"/>
    <property type="match status" value="1"/>
</dbReference>
<dbReference type="Gene3D" id="2.170.270.10">
    <property type="entry name" value="SET domain"/>
    <property type="match status" value="1"/>
</dbReference>
<dbReference type="SMART" id="SM00317">
    <property type="entry name" value="SET"/>
    <property type="match status" value="1"/>
</dbReference>
<dbReference type="InterPro" id="IPR019734">
    <property type="entry name" value="TPR_rpt"/>
</dbReference>
<dbReference type="AlphaFoldDB" id="A0A813NAI4"/>
<feature type="domain" description="SET" evidence="5">
    <location>
        <begin position="338"/>
        <end position="515"/>
    </location>
</feature>
<keyword evidence="2 3" id="KW-0802">TPR repeat</keyword>
<gene>
    <name evidence="6" type="ORF">OXX778_LOCUS3044</name>
</gene>
<dbReference type="SUPFAM" id="SSF48452">
    <property type="entry name" value="TPR-like"/>
    <property type="match status" value="1"/>
</dbReference>
<dbReference type="InterPro" id="IPR046341">
    <property type="entry name" value="SET_dom_sf"/>
</dbReference>
<dbReference type="InterPro" id="IPR013105">
    <property type="entry name" value="TPR_2"/>
</dbReference>
<dbReference type="InterPro" id="IPR053209">
    <property type="entry name" value="Gramillin-biosynth_MTr"/>
</dbReference>
<evidence type="ECO:0000313" key="6">
    <source>
        <dbReference type="EMBL" id="CAF0734397.1"/>
    </source>
</evidence>
<name>A0A813NAI4_9BILA</name>
<evidence type="ECO:0000256" key="1">
    <source>
        <dbReference type="ARBA" id="ARBA00022737"/>
    </source>
</evidence>
<dbReference type="InterPro" id="IPR001214">
    <property type="entry name" value="SET_dom"/>
</dbReference>
<dbReference type="OrthoDB" id="10053940at2759"/>
<dbReference type="Pfam" id="PF07719">
    <property type="entry name" value="TPR_2"/>
    <property type="match status" value="1"/>
</dbReference>
<dbReference type="EMBL" id="CAJNOC010000256">
    <property type="protein sequence ID" value="CAF0734397.1"/>
    <property type="molecule type" value="Genomic_DNA"/>
</dbReference>
<dbReference type="InterPro" id="IPR011990">
    <property type="entry name" value="TPR-like_helical_dom_sf"/>
</dbReference>
<dbReference type="PROSITE" id="PS50280">
    <property type="entry name" value="SET"/>
    <property type="match status" value="1"/>
</dbReference>
<dbReference type="PANTHER" id="PTHR47643">
    <property type="entry name" value="TPR DOMAIN PROTEIN (AFU_ORTHOLOGUE AFUA_5G12710)"/>
    <property type="match status" value="1"/>
</dbReference>
<feature type="coiled-coil region" evidence="4">
    <location>
        <begin position="286"/>
        <end position="313"/>
    </location>
</feature>
<evidence type="ECO:0000256" key="4">
    <source>
        <dbReference type="SAM" id="Coils"/>
    </source>
</evidence>